<dbReference type="CDD" id="cd02966">
    <property type="entry name" value="TlpA_like_family"/>
    <property type="match status" value="1"/>
</dbReference>
<proteinExistence type="predicted"/>
<dbReference type="Pfam" id="PF08534">
    <property type="entry name" value="Redoxin"/>
    <property type="match status" value="1"/>
</dbReference>
<reference evidence="3" key="2">
    <citation type="journal article" date="2021" name="PeerJ">
        <title>Extensive microbial diversity within the chicken gut microbiome revealed by metagenomics and culture.</title>
        <authorList>
            <person name="Gilroy R."/>
            <person name="Ravi A."/>
            <person name="Getino M."/>
            <person name="Pursley I."/>
            <person name="Horton D.L."/>
            <person name="Alikhan N.F."/>
            <person name="Baker D."/>
            <person name="Gharbi K."/>
            <person name="Hall N."/>
            <person name="Watson M."/>
            <person name="Adriaenssens E.M."/>
            <person name="Foster-Nyarko E."/>
            <person name="Jarju S."/>
            <person name="Secka A."/>
            <person name="Antonio M."/>
            <person name="Oren A."/>
            <person name="Chaudhuri R.R."/>
            <person name="La Ragione R."/>
            <person name="Hildebrand F."/>
            <person name="Pallen M.J."/>
        </authorList>
    </citation>
    <scope>NUCLEOTIDE SEQUENCE</scope>
    <source>
        <strain evidence="3">ChiSxjej2B14-6234</strain>
    </source>
</reference>
<reference evidence="3" key="1">
    <citation type="submission" date="2020-10" db="EMBL/GenBank/DDBJ databases">
        <authorList>
            <person name="Gilroy R."/>
        </authorList>
    </citation>
    <scope>NUCLEOTIDE SEQUENCE</scope>
    <source>
        <strain evidence="3">ChiSxjej2B14-6234</strain>
    </source>
</reference>
<comment type="caution">
    <text evidence="3">The sequence shown here is derived from an EMBL/GenBank/DDBJ whole genome shotgun (WGS) entry which is preliminary data.</text>
</comment>
<dbReference type="PROSITE" id="PS51352">
    <property type="entry name" value="THIOREDOXIN_2"/>
    <property type="match status" value="1"/>
</dbReference>
<evidence type="ECO:0000256" key="1">
    <source>
        <dbReference type="SAM" id="SignalP"/>
    </source>
</evidence>
<evidence type="ECO:0000313" key="3">
    <source>
        <dbReference type="EMBL" id="HIQ71566.1"/>
    </source>
</evidence>
<sequence length="184" mass="19602">MKRWLIAALCLLLLCPAAALSEAHTVPTPPPPSLQNFTSVTLDGEAVDQTLWAEADLTLVNVWATYCQPCLSEMPDLGALAAEYADSGVQFVGVVSDAFTPELEIDEAQAELAAQIVEATGAAYTHLLPTESLIYAALTDVAAVPTTFFVDAQGNRVGETYLGAKDAQAWREIIQETLALLPNP</sequence>
<organism evidence="3 4">
    <name type="scientific">Candidatus Onthenecus intestinigallinarum</name>
    <dbReference type="NCBI Taxonomy" id="2840875"/>
    <lineage>
        <taxon>Bacteria</taxon>
        <taxon>Bacillati</taxon>
        <taxon>Bacillota</taxon>
        <taxon>Clostridia</taxon>
        <taxon>Eubacteriales</taxon>
        <taxon>Candidatus Onthenecus</taxon>
    </lineage>
</organism>
<protein>
    <submittedName>
        <fullName evidence="3">TlpA family protein disulfide reductase</fullName>
    </submittedName>
</protein>
<dbReference type="PANTHER" id="PTHR42852">
    <property type="entry name" value="THIOL:DISULFIDE INTERCHANGE PROTEIN DSBE"/>
    <property type="match status" value="1"/>
</dbReference>
<dbReference type="Gene3D" id="3.40.30.10">
    <property type="entry name" value="Glutaredoxin"/>
    <property type="match status" value="1"/>
</dbReference>
<evidence type="ECO:0000259" key="2">
    <source>
        <dbReference type="PROSITE" id="PS51352"/>
    </source>
</evidence>
<keyword evidence="1" id="KW-0732">Signal</keyword>
<dbReference type="SUPFAM" id="SSF52833">
    <property type="entry name" value="Thioredoxin-like"/>
    <property type="match status" value="1"/>
</dbReference>
<dbReference type="GO" id="GO:0016491">
    <property type="term" value="F:oxidoreductase activity"/>
    <property type="evidence" value="ECO:0007669"/>
    <property type="project" value="InterPro"/>
</dbReference>
<dbReference type="InterPro" id="IPR013740">
    <property type="entry name" value="Redoxin"/>
</dbReference>
<gene>
    <name evidence="3" type="ORF">IAB73_05080</name>
</gene>
<dbReference type="AlphaFoldDB" id="A0A9D0ZAH3"/>
<dbReference type="PANTHER" id="PTHR42852:SF13">
    <property type="entry name" value="PROTEIN DIPZ"/>
    <property type="match status" value="1"/>
</dbReference>
<dbReference type="InterPro" id="IPR050553">
    <property type="entry name" value="Thioredoxin_ResA/DsbE_sf"/>
</dbReference>
<dbReference type="Proteomes" id="UP000886887">
    <property type="component" value="Unassembled WGS sequence"/>
</dbReference>
<feature type="signal peptide" evidence="1">
    <location>
        <begin position="1"/>
        <end position="19"/>
    </location>
</feature>
<feature type="chain" id="PRO_5039609026" evidence="1">
    <location>
        <begin position="20"/>
        <end position="184"/>
    </location>
</feature>
<dbReference type="InterPro" id="IPR013766">
    <property type="entry name" value="Thioredoxin_domain"/>
</dbReference>
<name>A0A9D0ZAH3_9FIRM</name>
<accession>A0A9D0ZAH3</accession>
<dbReference type="InterPro" id="IPR036249">
    <property type="entry name" value="Thioredoxin-like_sf"/>
</dbReference>
<dbReference type="EMBL" id="DVFJ01000014">
    <property type="protein sequence ID" value="HIQ71566.1"/>
    <property type="molecule type" value="Genomic_DNA"/>
</dbReference>
<feature type="domain" description="Thioredoxin" evidence="2">
    <location>
        <begin position="28"/>
        <end position="179"/>
    </location>
</feature>
<evidence type="ECO:0000313" key="4">
    <source>
        <dbReference type="Proteomes" id="UP000886887"/>
    </source>
</evidence>